<dbReference type="Proteomes" id="UP000308600">
    <property type="component" value="Unassembled WGS sequence"/>
</dbReference>
<evidence type="ECO:0000313" key="2">
    <source>
        <dbReference type="Proteomes" id="UP000308600"/>
    </source>
</evidence>
<organism evidence="1 2">
    <name type="scientific">Pluteus cervinus</name>
    <dbReference type="NCBI Taxonomy" id="181527"/>
    <lineage>
        <taxon>Eukaryota</taxon>
        <taxon>Fungi</taxon>
        <taxon>Dikarya</taxon>
        <taxon>Basidiomycota</taxon>
        <taxon>Agaricomycotina</taxon>
        <taxon>Agaricomycetes</taxon>
        <taxon>Agaricomycetidae</taxon>
        <taxon>Agaricales</taxon>
        <taxon>Pluteineae</taxon>
        <taxon>Pluteaceae</taxon>
        <taxon>Pluteus</taxon>
    </lineage>
</organism>
<evidence type="ECO:0000313" key="1">
    <source>
        <dbReference type="EMBL" id="TFK61676.1"/>
    </source>
</evidence>
<proteinExistence type="predicted"/>
<sequence>MARLTIRSSRSSPSPPPPSTTRRTTTTRGGTPFPRGAPAPSSPSSPSTSLPRSRSGSPTRTPQPSGTALSSATANASASTSAIVPPQTPLPVSSTITLPCPDCGDDRTPPRCTRRDCSHVALGSPLASSFFLAPSSSGSSGVASGPGSSAGASGSSSSAFASGSSSSAFASTSTSTSGRKNSTSRTFTVPDIDDDDSDSDSDLEGEREIAPTEQAVSDRLSTIPEGDEEEGSPERNSTPIPTSTSTPTPTPIPTPIPIPFPLPTHIPTHRTHPHPPHQPSFKKEKIWSKLSRTCADFITSIPTPTLLDTFSTFVRGPGGPSRVGLAVVLVVISSTTKI</sequence>
<reference evidence="1 2" key="1">
    <citation type="journal article" date="2019" name="Nat. Ecol. Evol.">
        <title>Megaphylogeny resolves global patterns of mushroom evolution.</title>
        <authorList>
            <person name="Varga T."/>
            <person name="Krizsan K."/>
            <person name="Foldi C."/>
            <person name="Dima B."/>
            <person name="Sanchez-Garcia M."/>
            <person name="Sanchez-Ramirez S."/>
            <person name="Szollosi G.J."/>
            <person name="Szarkandi J.G."/>
            <person name="Papp V."/>
            <person name="Albert L."/>
            <person name="Andreopoulos W."/>
            <person name="Angelini C."/>
            <person name="Antonin V."/>
            <person name="Barry K.W."/>
            <person name="Bougher N.L."/>
            <person name="Buchanan P."/>
            <person name="Buyck B."/>
            <person name="Bense V."/>
            <person name="Catcheside P."/>
            <person name="Chovatia M."/>
            <person name="Cooper J."/>
            <person name="Damon W."/>
            <person name="Desjardin D."/>
            <person name="Finy P."/>
            <person name="Geml J."/>
            <person name="Haridas S."/>
            <person name="Hughes K."/>
            <person name="Justo A."/>
            <person name="Karasinski D."/>
            <person name="Kautmanova I."/>
            <person name="Kiss B."/>
            <person name="Kocsube S."/>
            <person name="Kotiranta H."/>
            <person name="LaButti K.M."/>
            <person name="Lechner B.E."/>
            <person name="Liimatainen K."/>
            <person name="Lipzen A."/>
            <person name="Lukacs Z."/>
            <person name="Mihaltcheva S."/>
            <person name="Morgado L.N."/>
            <person name="Niskanen T."/>
            <person name="Noordeloos M.E."/>
            <person name="Ohm R.A."/>
            <person name="Ortiz-Santana B."/>
            <person name="Ovrebo C."/>
            <person name="Racz N."/>
            <person name="Riley R."/>
            <person name="Savchenko A."/>
            <person name="Shiryaev A."/>
            <person name="Soop K."/>
            <person name="Spirin V."/>
            <person name="Szebenyi C."/>
            <person name="Tomsovsky M."/>
            <person name="Tulloss R.E."/>
            <person name="Uehling J."/>
            <person name="Grigoriev I.V."/>
            <person name="Vagvolgyi C."/>
            <person name="Papp T."/>
            <person name="Martin F.M."/>
            <person name="Miettinen O."/>
            <person name="Hibbett D.S."/>
            <person name="Nagy L.G."/>
        </authorList>
    </citation>
    <scope>NUCLEOTIDE SEQUENCE [LARGE SCALE GENOMIC DNA]</scope>
    <source>
        <strain evidence="1 2">NL-1719</strain>
    </source>
</reference>
<gene>
    <name evidence="1" type="ORF">BDN72DRAFT_434692</name>
</gene>
<protein>
    <submittedName>
        <fullName evidence="1">Uncharacterized protein</fullName>
    </submittedName>
</protein>
<accession>A0ACD3A803</accession>
<keyword evidence="2" id="KW-1185">Reference proteome</keyword>
<name>A0ACD3A803_9AGAR</name>
<dbReference type="EMBL" id="ML208638">
    <property type="protein sequence ID" value="TFK61676.1"/>
    <property type="molecule type" value="Genomic_DNA"/>
</dbReference>